<dbReference type="Proteomes" id="UP000570595">
    <property type="component" value="Unassembled WGS sequence"/>
</dbReference>
<evidence type="ECO:0000256" key="1">
    <source>
        <dbReference type="SAM" id="MobiDB-lite"/>
    </source>
</evidence>
<evidence type="ECO:0000313" key="3">
    <source>
        <dbReference type="EMBL" id="KAF4650388.1"/>
    </source>
</evidence>
<dbReference type="AlphaFoldDB" id="A0A7J6KT81"/>
<dbReference type="OrthoDB" id="431936at2759"/>
<feature type="region of interest" description="Disordered" evidence="1">
    <location>
        <begin position="688"/>
        <end position="712"/>
    </location>
</feature>
<dbReference type="PANTHER" id="PTHR23084:SF179">
    <property type="entry name" value="OS10G0565000 PROTEIN"/>
    <property type="match status" value="1"/>
</dbReference>
<evidence type="ECO:0000256" key="2">
    <source>
        <dbReference type="SAM" id="SignalP"/>
    </source>
</evidence>
<evidence type="ECO:0000313" key="4">
    <source>
        <dbReference type="Proteomes" id="UP000570595"/>
    </source>
</evidence>
<protein>
    <submittedName>
        <fullName evidence="3">Uncharacterized protein</fullName>
    </submittedName>
</protein>
<dbReference type="PANTHER" id="PTHR23084">
    <property type="entry name" value="PHOSPHATIDYLINOSITOL-4-PHOSPHATE 5-KINASE RELATED"/>
    <property type="match status" value="1"/>
</dbReference>
<dbReference type="EMBL" id="JABAHT010001056">
    <property type="protein sequence ID" value="KAF4650388.1"/>
    <property type="molecule type" value="Genomic_DNA"/>
</dbReference>
<accession>A0A7J6KT81</accession>
<feature type="chain" id="PRO_5029682233" evidence="2">
    <location>
        <begin position="16"/>
        <end position="868"/>
    </location>
</feature>
<organism evidence="3 4">
    <name type="scientific">Perkinsus olseni</name>
    <name type="common">Perkinsus atlanticus</name>
    <dbReference type="NCBI Taxonomy" id="32597"/>
    <lineage>
        <taxon>Eukaryota</taxon>
        <taxon>Sar</taxon>
        <taxon>Alveolata</taxon>
        <taxon>Perkinsozoa</taxon>
        <taxon>Perkinsea</taxon>
        <taxon>Perkinsida</taxon>
        <taxon>Perkinsidae</taxon>
        <taxon>Perkinsus</taxon>
    </lineage>
</organism>
<sequence>MLVATLSLLACLSAASPTTVRVNIVVTTQVPSVEVFVRAIDAHTPDDSKYRQYLRDSLAPEDCIDRTNESCPPWEWLGKVQQQRFSSYSLPFTSTLRIQSLWDNSNEGSSNITKVEYHPKHRDVNLSSSTKGKDTLNLAIGKHDLIDNDNGEVLEWWPLNGTATTVLGNTDHSDQLFRARFEVEDLGVKVGAWREGCEDDEFVCARPDRNFVMAKLILKESMWSAAQQEIVDRALQDSRIAHTKYPRFTSNGHKRSKVSFALRKDIIEWYASKRQAARPEEMPLVSGGVAAAESDTWMLTLPDDIHARVRRECMASLYKWIRRSHVLEFTALYGVRIYLEGSVLHVHTDRPMTHILSCILNVRSRGPQWPLIIQGFDDEFEEVVLEEGELLLYESASSPHGRVGRLGRGGEVANVFIHFKPQGWPQMFLGDESVRRRNFRGPAYFRIDAMAAADVTASLPEIADPPTLHFGEFKFSNGGRYRGQYILEPTTRPVGDAEGGDGEPPPIEYRKIIHGEGEYRNKGHHFKGMWHRGARVCGTQTFKNGDSYTGHFDYTDRKGGDSARVLTNTYQGFGGYVWCLPMGRHQKDQTYEGMWHSGKMHGFGKYSHFVEGVNCKEFYGVSLEGLFDSGRQSAAEYMSWYRSILESGLREAMREVSQKVAALTAEGLNPDDPTRQALATEHLMADPSEQIAPPAGDDEPDPQGLWTQNPPGVVEAPAGLTSKARESLPTVRALVVREKMLIAIGSRLGDSTDAVEQSEGAEADNSGQRVVFEMLTDEDAKGLIDSPQLRISHQVARVSIVYPDPRGDSAEPLRGYMDFLNINEDAVDGCTCEWRLLRVNCGYEDSIDETAEFEALVSGNRGGKGKKK</sequence>
<comment type="caution">
    <text evidence="3">The sequence shown here is derived from an EMBL/GenBank/DDBJ whole genome shotgun (WGS) entry which is preliminary data.</text>
</comment>
<keyword evidence="2" id="KW-0732">Signal</keyword>
<feature type="signal peptide" evidence="2">
    <location>
        <begin position="1"/>
        <end position="15"/>
    </location>
</feature>
<proteinExistence type="predicted"/>
<gene>
    <name evidence="3" type="ORF">FOZ61_000356</name>
</gene>
<name>A0A7J6KT81_PEROL</name>
<reference evidence="3 4" key="1">
    <citation type="submission" date="2020-04" db="EMBL/GenBank/DDBJ databases">
        <title>Perkinsus olseni comparative genomics.</title>
        <authorList>
            <person name="Bogema D.R."/>
        </authorList>
    </citation>
    <scope>NUCLEOTIDE SEQUENCE [LARGE SCALE GENOMIC DNA]</scope>
    <source>
        <strain evidence="3">ATCC PRA-179</strain>
    </source>
</reference>